<dbReference type="GO" id="GO:0016787">
    <property type="term" value="F:hydrolase activity"/>
    <property type="evidence" value="ECO:0007669"/>
    <property type="project" value="UniProtKB-KW"/>
</dbReference>
<dbReference type="InterPro" id="IPR000073">
    <property type="entry name" value="AB_hydrolase_1"/>
</dbReference>
<organism evidence="2 3">
    <name type="scientific">Mumia flava</name>
    <dbReference type="NCBI Taxonomy" id="1348852"/>
    <lineage>
        <taxon>Bacteria</taxon>
        <taxon>Bacillati</taxon>
        <taxon>Actinomycetota</taxon>
        <taxon>Actinomycetes</taxon>
        <taxon>Propionibacteriales</taxon>
        <taxon>Nocardioidaceae</taxon>
        <taxon>Mumia</taxon>
    </lineage>
</organism>
<evidence type="ECO:0000259" key="1">
    <source>
        <dbReference type="Pfam" id="PF12697"/>
    </source>
</evidence>
<dbReference type="InterPro" id="IPR029058">
    <property type="entry name" value="AB_hydrolase_fold"/>
</dbReference>
<comment type="caution">
    <text evidence="2">The sequence shown here is derived from an EMBL/GenBank/DDBJ whole genome shotgun (WGS) entry which is preliminary data.</text>
</comment>
<dbReference type="RefSeq" id="WP_039363976.1">
    <property type="nucleotide sequence ID" value="NZ_PGEZ01000001.1"/>
</dbReference>
<evidence type="ECO:0000313" key="2">
    <source>
        <dbReference type="EMBL" id="PJJ57884.1"/>
    </source>
</evidence>
<feature type="domain" description="AB hydrolase-1" evidence="1">
    <location>
        <begin position="40"/>
        <end position="273"/>
    </location>
</feature>
<dbReference type="OrthoDB" id="2987348at2"/>
<dbReference type="Gene3D" id="3.40.50.1820">
    <property type="entry name" value="alpha/beta hydrolase"/>
    <property type="match status" value="1"/>
</dbReference>
<dbReference type="Pfam" id="PF12697">
    <property type="entry name" value="Abhydrolase_6"/>
    <property type="match status" value="1"/>
</dbReference>
<proteinExistence type="predicted"/>
<dbReference type="PRINTS" id="PR00111">
    <property type="entry name" value="ABHYDROLASE"/>
</dbReference>
<keyword evidence="3" id="KW-1185">Reference proteome</keyword>
<dbReference type="Proteomes" id="UP000230842">
    <property type="component" value="Unassembled WGS sequence"/>
</dbReference>
<dbReference type="PANTHER" id="PTHR43798">
    <property type="entry name" value="MONOACYLGLYCEROL LIPASE"/>
    <property type="match status" value="1"/>
</dbReference>
<dbReference type="EMBL" id="PGEZ01000001">
    <property type="protein sequence ID" value="PJJ57884.1"/>
    <property type="molecule type" value="Genomic_DNA"/>
</dbReference>
<accession>A0A0B2B393</accession>
<reference evidence="2 3" key="1">
    <citation type="submission" date="2017-11" db="EMBL/GenBank/DDBJ databases">
        <title>Genomic Encyclopedia of Archaeal and Bacterial Type Strains, Phase II (KMG-II): From Individual Species to Whole Genera.</title>
        <authorList>
            <person name="Goeker M."/>
        </authorList>
    </citation>
    <scope>NUCLEOTIDE SEQUENCE [LARGE SCALE GENOMIC DNA]</scope>
    <source>
        <strain evidence="2 3">DSM 27763</strain>
    </source>
</reference>
<keyword evidence="2" id="KW-0378">Hydrolase</keyword>
<protein>
    <submittedName>
        <fullName evidence="2">Alpha-beta hydrolase superfamily lysophospholipase</fullName>
    </submittedName>
</protein>
<dbReference type="PANTHER" id="PTHR43798:SF33">
    <property type="entry name" value="HYDROLASE, PUTATIVE (AFU_ORTHOLOGUE AFUA_2G14860)-RELATED"/>
    <property type="match status" value="1"/>
</dbReference>
<name>A0A0B2B393_9ACTN</name>
<dbReference type="GO" id="GO:0016020">
    <property type="term" value="C:membrane"/>
    <property type="evidence" value="ECO:0007669"/>
    <property type="project" value="TreeGrafter"/>
</dbReference>
<evidence type="ECO:0000313" key="3">
    <source>
        <dbReference type="Proteomes" id="UP000230842"/>
    </source>
</evidence>
<dbReference type="AlphaFoldDB" id="A0A0B2B393"/>
<gene>
    <name evidence="2" type="ORF">CLV56_2123</name>
</gene>
<sequence length="300" mass="32316">METPRWFTEAIGHQPEHHTVESGGATITYRVWGRPDAPLVVLVHGGAAHAGWWDHVGPHLAADHRVAALDLSGHGDSSWRDAYGLTTFAAEVMAVADAESVRRPAIVGHSMGGFVALTAAREYGARLAGVCAIDSPVRQPSPEARAWQAENRRLPGNKIYPTRDDALARFRTIPADDAGPPYVRRHIAATSVREVEGGWTWKFDPQVFFSARMEPEEIAAATCPVALVRGERGLATSDITATVAERLGGAAPVTVIPDAGHHVMIDQPVALIAAMQTLLGQWQLLRRLAAVPEDEPPRGV</sequence>
<dbReference type="InterPro" id="IPR050266">
    <property type="entry name" value="AB_hydrolase_sf"/>
</dbReference>
<dbReference type="SUPFAM" id="SSF53474">
    <property type="entry name" value="alpha/beta-Hydrolases"/>
    <property type="match status" value="1"/>
</dbReference>